<evidence type="ECO:0000256" key="2">
    <source>
        <dbReference type="ARBA" id="ARBA00022448"/>
    </source>
</evidence>
<feature type="region of interest" description="Disordered" evidence="6">
    <location>
        <begin position="46"/>
        <end position="77"/>
    </location>
</feature>
<feature type="region of interest" description="Disordered" evidence="6">
    <location>
        <begin position="500"/>
        <end position="534"/>
    </location>
</feature>
<dbReference type="VEuPathDB" id="PlasmoDB:PKNH_0930700"/>
<dbReference type="Pfam" id="PF00209">
    <property type="entry name" value="SNF"/>
    <property type="match status" value="1"/>
</dbReference>
<proteinExistence type="predicted"/>
<dbReference type="PANTHER" id="PTHR11616:SF240">
    <property type="entry name" value="BLOATED TUBULES, ISOFORM B-RELATED"/>
    <property type="match status" value="1"/>
</dbReference>
<evidence type="ECO:0000313" key="8">
    <source>
        <dbReference type="EMBL" id="OTN65061.1"/>
    </source>
</evidence>
<feature type="transmembrane region" description="Helical" evidence="7">
    <location>
        <begin position="602"/>
        <end position="621"/>
    </location>
</feature>
<feature type="compositionally biased region" description="Basic and acidic residues" evidence="6">
    <location>
        <begin position="512"/>
        <end position="530"/>
    </location>
</feature>
<feature type="transmembrane region" description="Helical" evidence="7">
    <location>
        <begin position="900"/>
        <end position="922"/>
    </location>
</feature>
<comment type="subcellular location">
    <subcellularLocation>
        <location evidence="1">Membrane</location>
        <topology evidence="1">Multi-pass membrane protein</topology>
    </subcellularLocation>
</comment>
<reference evidence="8 9" key="1">
    <citation type="submission" date="2017-05" db="EMBL/GenBank/DDBJ databases">
        <title>PacBio assembly of a Plasmodium knowlesi genome sequence with Hi-C correction and manual annotation of the SICAvar gene family.</title>
        <authorList>
            <person name="Lapp S.A."/>
            <person name="Geraldo J.A."/>
            <person name="Chien J.-T."/>
            <person name="Ay F."/>
            <person name="Pakala S.B."/>
            <person name="Batugedara G."/>
            <person name="Humphrey J.C."/>
            <person name="Debarry J.D."/>
            <person name="Le Roch K.G."/>
            <person name="Galinski M.R."/>
            <person name="Kissinger J.C."/>
        </authorList>
    </citation>
    <scope>NUCLEOTIDE SEQUENCE [LARGE SCALE GENOMIC DNA]</scope>
    <source>
        <strain evidence="9">Malayan Strain Pk1 (A+)</strain>
    </source>
</reference>
<dbReference type="VEuPathDB" id="PlasmoDB:PKA1H_090036400"/>
<evidence type="ECO:0000256" key="5">
    <source>
        <dbReference type="ARBA" id="ARBA00023136"/>
    </source>
</evidence>
<protein>
    <submittedName>
        <fullName evidence="8">Putative Amino acid transporter</fullName>
    </submittedName>
</protein>
<evidence type="ECO:0000256" key="4">
    <source>
        <dbReference type="ARBA" id="ARBA00022989"/>
    </source>
</evidence>
<organism evidence="8 9">
    <name type="scientific">Plasmodium knowlesi</name>
    <dbReference type="NCBI Taxonomy" id="5850"/>
    <lineage>
        <taxon>Eukaryota</taxon>
        <taxon>Sar</taxon>
        <taxon>Alveolata</taxon>
        <taxon>Apicomplexa</taxon>
        <taxon>Aconoidasida</taxon>
        <taxon>Haemosporida</taxon>
        <taxon>Plasmodiidae</taxon>
        <taxon>Plasmodium</taxon>
        <taxon>Plasmodium (Plasmodium)</taxon>
    </lineage>
</organism>
<evidence type="ECO:0000313" key="9">
    <source>
        <dbReference type="Proteomes" id="UP000195012"/>
    </source>
</evidence>
<keyword evidence="5 7" id="KW-0472">Membrane</keyword>
<dbReference type="SUPFAM" id="SSF161070">
    <property type="entry name" value="SNF-like"/>
    <property type="match status" value="1"/>
</dbReference>
<keyword evidence="4 7" id="KW-1133">Transmembrane helix</keyword>
<feature type="region of interest" description="Disordered" evidence="6">
    <location>
        <begin position="203"/>
        <end position="232"/>
    </location>
</feature>
<dbReference type="PANTHER" id="PTHR11616">
    <property type="entry name" value="SODIUM/CHLORIDE DEPENDENT TRANSPORTER"/>
    <property type="match status" value="1"/>
</dbReference>
<dbReference type="OrthoDB" id="6581954at2759"/>
<gene>
    <name evidence="8" type="ORF">PKNOH_S120149400</name>
</gene>
<dbReference type="EMBL" id="NETL01000026">
    <property type="protein sequence ID" value="OTN65061.1"/>
    <property type="molecule type" value="Genomic_DNA"/>
</dbReference>
<dbReference type="InterPro" id="IPR000175">
    <property type="entry name" value="Na/ntran_symport"/>
</dbReference>
<feature type="transmembrane region" description="Helical" evidence="7">
    <location>
        <begin position="1098"/>
        <end position="1119"/>
    </location>
</feature>
<feature type="transmembrane region" description="Helical" evidence="7">
    <location>
        <begin position="807"/>
        <end position="828"/>
    </location>
</feature>
<dbReference type="PROSITE" id="PS50267">
    <property type="entry name" value="NA_NEUROTRAN_SYMP_3"/>
    <property type="match status" value="1"/>
</dbReference>
<accession>A0A1Y3DJD4</accession>
<feature type="transmembrane region" description="Helical" evidence="7">
    <location>
        <begin position="1333"/>
        <end position="1359"/>
    </location>
</feature>
<dbReference type="eggNOG" id="ENOG502QXAD">
    <property type="taxonomic scope" value="Eukaryota"/>
</dbReference>
<keyword evidence="3 7" id="KW-0812">Transmembrane</keyword>
<feature type="transmembrane region" description="Helical" evidence="7">
    <location>
        <begin position="1131"/>
        <end position="1156"/>
    </location>
</feature>
<sequence>MSYIHMHTSGKDIHRSDNFLQCYCTHQQKVDNELFADVSKMITREYPEKGGRAPNDSVYTEKKKKKKRQKFNTPGGKYPNDLKNSLYNMCLNFAYSDIYQEYINRLSLNCQNNCDYDQIRRSIFIPREDFFKYYNFPFYDNNFELESEQFYEDEIGADSDDDVGGVEEVGKFALERYDAWRYKSRTSRIKNLILGMPDRKGGILSRGKGNHGGDGDGDDTFYRGDHDDDEDSKSYASQFFRVISQRKNCQLGNDNYQSSGDNGVSKFQRSQGILSESNRGDEIGEEKKGCLEKVKKQIFSFCKKLYDSRDPSFMSNFNIHFLNYHDIDKKKIMNACNEDYICMVQNLAEVKGDPLVGRYYKGVHMVQKKQVQEKQVQEKQVQEKQVQEKQVQEKQVQEKQVQEKQVQEEQVQEKQVEEKPVQNCQTHQKECTHTRRRKDHLKEERQMHGQVKHSADELEDSKHENWSQNSQKEENQTGSTTSNVCSEQCGLQIERHKNGRRVDKKVRLSGSWEKKTNAEDKRNKSREPKRSASKNMKRLCSEEIEIYFKKVLKNEIISFNQKRINKRDRWSSLCQFVCSCIGASLTAQLYLDMPPISSSLDYVLLLLLLLFCYLFIGLPILQMEYALGQLSQGCIINGLSFLKKKFRGVAIASLIISLCILSRSAHDTVDTAIVVVTSVRKTFPSNLNECEGIPLRGDCLRNGKCTWVTTNTGRNGTLRWHSPENLFYPGQGFVHLDTQIRSKQQGFILSEITPTRDHCTSDAISELHHFFSKEVKLAWRIGALFLITFTLYFLLRVEGMCLTQCLQYTFFLLFLVALFQIFVLSYQLKSNRSFDINGEGAHHKDGVTNRSIFFSTDYFLYLNFEVIAKVCTLVLVSLNCSTGINYLFSSYSNIGDNLFVSAWYVVLGSFVGISIHIVHYYVCVHRLRSDPTGRGTIDIMIPPRYDGSPEGICSLHDLFSKKGESINNFIVYMASLSKVKFPNMMTFTYFLCSFLALLTSSALHLKGIILVLKESRKFKGIKKKVITLFVIVGYFLLGLFNLSPSGYNTNLIMKYAMSSCVYLFVVFAQVVCVAWTYASKRGGRIISGSPTSKKKERIFSCQSIFCLFIAMWVVSPFILYLHRYIFPNFFLFSFGLVLLVSALLFVCVNAFFIYIANLNMRLREKLYLLYIFNVDTLRIRLNRILHGRRRTYDFEKREEHPFAVFLFQKLTIHWCFLTKFFIPQILLTIVLSNVLYNVHLCLDRGTTVVRHHSSNPYAPFSQEESSVHPYLRTASYGKDGSANSDPFSIGASIAAGRSSKGEVIFEETYQAVFTNTAPKREANNIRDRKSGRFFWACAQLIVMIVAILLTLFISLLTFVRPNKMNYLACAPTNTWNISDVDFKRMNPVNHAYTRRIYFFEEVFPIERIMPDYVWTHISKHIEKPHPVTPLQGDDQKDDTIYDKSFSYLNKNDFENYIVNLIDRGSKLSHFSDIKRQN</sequence>
<feature type="transmembrane region" description="Helical" evidence="7">
    <location>
        <begin position="1024"/>
        <end position="1043"/>
    </location>
</feature>
<feature type="transmembrane region" description="Helical" evidence="7">
    <location>
        <begin position="777"/>
        <end position="795"/>
    </location>
</feature>
<evidence type="ECO:0000256" key="1">
    <source>
        <dbReference type="ARBA" id="ARBA00004141"/>
    </source>
</evidence>
<dbReference type="GO" id="GO:0035725">
    <property type="term" value="P:sodium ion transmembrane transport"/>
    <property type="evidence" value="ECO:0007669"/>
    <property type="project" value="TreeGrafter"/>
</dbReference>
<dbReference type="OMA" id="CDYDQIR"/>
<dbReference type="Proteomes" id="UP000195012">
    <property type="component" value="Unassembled WGS sequence"/>
</dbReference>
<feature type="compositionally biased region" description="Basic and acidic residues" evidence="6">
    <location>
        <begin position="440"/>
        <end position="475"/>
    </location>
</feature>
<feature type="transmembrane region" description="Helical" evidence="7">
    <location>
        <begin position="987"/>
        <end position="1012"/>
    </location>
</feature>
<dbReference type="InterPro" id="IPR037272">
    <property type="entry name" value="SNS_sf"/>
</dbReference>
<evidence type="ECO:0000256" key="6">
    <source>
        <dbReference type="SAM" id="MobiDB-lite"/>
    </source>
</evidence>
<evidence type="ECO:0000256" key="7">
    <source>
        <dbReference type="SAM" id="Phobius"/>
    </source>
</evidence>
<keyword evidence="2" id="KW-0813">Transport</keyword>
<name>A0A1Y3DJD4_PLAKN</name>
<feature type="transmembrane region" description="Helical" evidence="7">
    <location>
        <begin position="866"/>
        <end position="888"/>
    </location>
</feature>
<feature type="region of interest" description="Disordered" evidence="6">
    <location>
        <begin position="413"/>
        <end position="483"/>
    </location>
</feature>
<feature type="transmembrane region" description="Helical" evidence="7">
    <location>
        <begin position="1055"/>
        <end position="1077"/>
    </location>
</feature>
<evidence type="ECO:0000256" key="3">
    <source>
        <dbReference type="ARBA" id="ARBA00022692"/>
    </source>
</evidence>
<comment type="caution">
    <text evidence="8">The sequence shown here is derived from an EMBL/GenBank/DDBJ whole genome shotgun (WGS) entry which is preliminary data.</text>
</comment>
<dbReference type="GO" id="GO:0005886">
    <property type="term" value="C:plasma membrane"/>
    <property type="evidence" value="ECO:0007669"/>
    <property type="project" value="TreeGrafter"/>
</dbReference>
<dbReference type="VEuPathDB" id="PlasmoDB:PKNOH_S120149400"/>